<keyword evidence="2" id="KW-0430">Lectin</keyword>
<evidence type="ECO:0000256" key="2">
    <source>
        <dbReference type="ARBA" id="ARBA00022734"/>
    </source>
</evidence>
<dbReference type="SUPFAM" id="SSF49899">
    <property type="entry name" value="Concanavalin A-like lectins/glucanases"/>
    <property type="match status" value="1"/>
</dbReference>
<evidence type="ECO:0000313" key="7">
    <source>
        <dbReference type="Proteomes" id="UP000291343"/>
    </source>
</evidence>
<dbReference type="FunCoup" id="A0A482WLX4">
    <property type="interactions" value="841"/>
</dbReference>
<evidence type="ECO:0000256" key="3">
    <source>
        <dbReference type="ARBA" id="ARBA00022737"/>
    </source>
</evidence>
<organism evidence="6 7">
    <name type="scientific">Laodelphax striatellus</name>
    <name type="common">Small brown planthopper</name>
    <name type="synonym">Delphax striatella</name>
    <dbReference type="NCBI Taxonomy" id="195883"/>
    <lineage>
        <taxon>Eukaryota</taxon>
        <taxon>Metazoa</taxon>
        <taxon>Ecdysozoa</taxon>
        <taxon>Arthropoda</taxon>
        <taxon>Hexapoda</taxon>
        <taxon>Insecta</taxon>
        <taxon>Pterygota</taxon>
        <taxon>Neoptera</taxon>
        <taxon>Paraneoptera</taxon>
        <taxon>Hemiptera</taxon>
        <taxon>Auchenorrhyncha</taxon>
        <taxon>Fulgoroidea</taxon>
        <taxon>Delphacidae</taxon>
        <taxon>Criomorphinae</taxon>
        <taxon>Laodelphax</taxon>
    </lineage>
</organism>
<dbReference type="SMART" id="SM00276">
    <property type="entry name" value="GLECT"/>
    <property type="match status" value="1"/>
</dbReference>
<dbReference type="SMART" id="SM00908">
    <property type="entry name" value="Gal-bind_lectin"/>
    <property type="match status" value="1"/>
</dbReference>
<comment type="similarity">
    <text evidence="1">Belongs to the TECPR1 family.</text>
</comment>
<dbReference type="SMART" id="SM00694">
    <property type="entry name" value="DysFC"/>
    <property type="match status" value="2"/>
</dbReference>
<dbReference type="OrthoDB" id="72441at2759"/>
<dbReference type="SMART" id="SM00693">
    <property type="entry name" value="DysFN"/>
    <property type="match status" value="2"/>
</dbReference>
<dbReference type="GO" id="GO:0005737">
    <property type="term" value="C:cytoplasm"/>
    <property type="evidence" value="ECO:0007669"/>
    <property type="project" value="UniProtKB-ARBA"/>
</dbReference>
<dbReference type="Pfam" id="PF06398">
    <property type="entry name" value="Pex24p"/>
    <property type="match status" value="1"/>
</dbReference>
<dbReference type="Pfam" id="PF19193">
    <property type="entry name" value="Tectonin"/>
    <property type="match status" value="2"/>
</dbReference>
<dbReference type="Proteomes" id="UP000291343">
    <property type="component" value="Unassembled WGS sequence"/>
</dbReference>
<evidence type="ECO:0000313" key="6">
    <source>
        <dbReference type="EMBL" id="RZF34504.1"/>
    </source>
</evidence>
<dbReference type="PANTHER" id="PTHR23250:SF1">
    <property type="entry name" value="TECTONIN BETA-PROPELLER REPEAT-CONTAINING PROTEIN 1"/>
    <property type="match status" value="1"/>
</dbReference>
<sequence length="1294" mass="144493">MPTSMLFAINNEGRVFGLATNSSKWREFPYLGLDFKHLSAVPHFLWAVGGDRQIYVHVHGLDIPIRIKEESYENQRWLPLDGFSKRLLPTDRFNFSSEDGLTERCMERIRLPSMAWQWEGNWHIETSLEGQQLDDDGWTYAVDFPATYHPQKQWSSCVRRRKWVRYRRYSAMNSWCAIAPLHKDPTKEPFIDVCVGGQSVPGSVAGSMQVWAVTAHGRVMWRAGVSVTSPEGTRWTSVPVPQGSEVKSISCGPTGVVWALLWSGRDKTLKHEIMGKRGLLRGESWTELGPPEDKLKLSQVSVGSRCVWAVTNDRRVWFRRGVRSLAAGDGTSGQDDESPCGTGWVEMVGQMSLVSVAPNNQVWGVNSEDRLIYFRTGVSSAELTGKRWREHKPSVNDGDWSEETSRSAPTSLNIKPLWASRHHLNKKDADSERGSVEGPALISSKDKMEDVDEEEQGEGEGEADTRGSRSLAAWSPVRSVGSLVGMEADPNTDPGSALDLEAERAVFREKDDPSEGLWQQQDSLWCCVEAGAVTIDPSFPPNWFLDGSSSSLNETNSKSMWRNKILEELKDRRAMETRGYENYEIVCKVSSCVKSIECKVSLPGSCNVEECVLELEWTSNEANEIESGTLSVISIDLKHTKSQLSIREVTAIMNASEPGSPRLAVHTIRSTTSKVSPLKLHFSGDSELDDWTANLTSVCCQHNNLVGPPSQGSIWATSKLGEVFNFDPITYQGSQKSGEEEMFCQDLEVQTRVTPITWQLVNGFTPGSRLCITGIVDEKADRFAVNLTCEQTGKEEEMALHFNPRFAEEVIVRNTKTEGAWGHEEREGGFPLTRGGTFVLDIYCWEEAFKVMINGTVFTHYEHRLKPHLITHASVTGCTEIDTAMYYSKRVILPLNEMFWRQMGGHLQIVETCMKGVTWGISFDKTPWVYTNGWGGTFLSGLEQSVDNIEAMTDSRCFYVYENQRWNPLSGFTTHGLPTDRPMWSDSTGRKKRSKDTAKLLSKHWQWLTDWAVDYHISGGVDKDGWQYAVDFPASYHGKKQFTDYSTNSLDTICVWAVGLNGDALFRKGVTKSCPASTNSLDTICVWAVGLNGDALFRKGVTKSCPAGVTWEHVPCDQTLCSISCGHSSQVWAVAKDGSIYWRFGITTSNPMGEVWETVEPPSGATISRVSVGKHAVWAVDTECRLYIRTDVTPVFPEGTRWEIISDKSTDAGFKHVSVSGSEVWAIDSSGTVCRRSAVTDENPSGSCWLTGLSGNWQHISARGCVDSSSKQRVDPIYTVPTKEIKAWWREATP</sequence>
<gene>
    <name evidence="6" type="ORF">LSTR_LSTR011746</name>
</gene>
<dbReference type="InterPro" id="IPR006624">
    <property type="entry name" value="Beta-propeller_rpt_TECPR"/>
</dbReference>
<protein>
    <recommendedName>
        <fullName evidence="5">Galectin domain-containing protein</fullName>
    </recommendedName>
</protein>
<dbReference type="EMBL" id="QKKF02031305">
    <property type="protein sequence ID" value="RZF34504.1"/>
    <property type="molecule type" value="Genomic_DNA"/>
</dbReference>
<accession>A0A482WLX4</accession>
<feature type="domain" description="Galectin" evidence="5">
    <location>
        <begin position="756"/>
        <end position="887"/>
    </location>
</feature>
<dbReference type="InterPro" id="IPR001079">
    <property type="entry name" value="Galectin_CRD"/>
</dbReference>
<keyword evidence="7" id="KW-1185">Reference proteome</keyword>
<dbReference type="CDD" id="cd00070">
    <property type="entry name" value="GLECT"/>
    <property type="match status" value="1"/>
</dbReference>
<proteinExistence type="inferred from homology"/>
<dbReference type="SMART" id="SM00706">
    <property type="entry name" value="TECPR"/>
    <property type="match status" value="7"/>
</dbReference>
<dbReference type="InterPro" id="IPR013320">
    <property type="entry name" value="ConA-like_dom_sf"/>
</dbReference>
<reference evidence="6 7" key="1">
    <citation type="journal article" date="2017" name="Gigascience">
        <title>Genome sequence of the small brown planthopper, Laodelphax striatellus.</title>
        <authorList>
            <person name="Zhu J."/>
            <person name="Jiang F."/>
            <person name="Wang X."/>
            <person name="Yang P."/>
            <person name="Bao Y."/>
            <person name="Zhao W."/>
            <person name="Wang W."/>
            <person name="Lu H."/>
            <person name="Wang Q."/>
            <person name="Cui N."/>
            <person name="Li J."/>
            <person name="Chen X."/>
            <person name="Luo L."/>
            <person name="Yu J."/>
            <person name="Kang L."/>
            <person name="Cui F."/>
        </authorList>
    </citation>
    <scope>NUCLEOTIDE SEQUENCE [LARGE SCALE GENOMIC DNA]</scope>
    <source>
        <strain evidence="6">Lst14</strain>
    </source>
</reference>
<evidence type="ECO:0000256" key="1">
    <source>
        <dbReference type="ARBA" id="ARBA00005966"/>
    </source>
</evidence>
<dbReference type="Pfam" id="PF06462">
    <property type="entry name" value="Hyd_WA"/>
    <property type="match status" value="4"/>
</dbReference>
<dbReference type="GO" id="GO:0098588">
    <property type="term" value="C:bounding membrane of organelle"/>
    <property type="evidence" value="ECO:0007669"/>
    <property type="project" value="UniProtKB-ARBA"/>
</dbReference>
<dbReference type="InterPro" id="IPR051513">
    <property type="entry name" value="Tectonin_beta-prop"/>
</dbReference>
<dbReference type="GO" id="GO:0030246">
    <property type="term" value="F:carbohydrate binding"/>
    <property type="evidence" value="ECO:0007669"/>
    <property type="project" value="UniProtKB-KW"/>
</dbReference>
<dbReference type="InParanoid" id="A0A482WLX4"/>
<comment type="caution">
    <text evidence="6">The sequence shown here is derived from an EMBL/GenBank/DDBJ whole genome shotgun (WGS) entry which is preliminary data.</text>
</comment>
<keyword evidence="3" id="KW-0677">Repeat</keyword>
<feature type="region of interest" description="Disordered" evidence="4">
    <location>
        <begin position="389"/>
        <end position="472"/>
    </location>
</feature>
<dbReference type="STRING" id="195883.A0A482WLX4"/>
<dbReference type="Pfam" id="PF00337">
    <property type="entry name" value="Gal-bind_lectin"/>
    <property type="match status" value="1"/>
</dbReference>
<feature type="compositionally biased region" description="Basic and acidic residues" evidence="4">
    <location>
        <begin position="426"/>
        <end position="435"/>
    </location>
</feature>
<name>A0A482WLX4_LAOST</name>
<dbReference type="PROSITE" id="PS51304">
    <property type="entry name" value="GALECTIN"/>
    <property type="match status" value="1"/>
</dbReference>
<dbReference type="PANTHER" id="PTHR23250">
    <property type="entry name" value="DYSFERLIN-RELATED"/>
    <property type="match status" value="1"/>
</dbReference>
<evidence type="ECO:0000256" key="4">
    <source>
        <dbReference type="SAM" id="MobiDB-lite"/>
    </source>
</evidence>
<dbReference type="InterPro" id="IPR010482">
    <property type="entry name" value="TECPR1-like_DysF"/>
</dbReference>
<feature type="compositionally biased region" description="Acidic residues" evidence="4">
    <location>
        <begin position="449"/>
        <end position="462"/>
    </location>
</feature>
<dbReference type="InterPro" id="IPR006614">
    <property type="entry name" value="Peroxin/Ferlin"/>
</dbReference>
<evidence type="ECO:0000259" key="5">
    <source>
        <dbReference type="PROSITE" id="PS51304"/>
    </source>
</evidence>
<dbReference type="Gene3D" id="2.60.120.200">
    <property type="match status" value="1"/>
</dbReference>
<dbReference type="SMR" id="A0A482WLX4"/>